<evidence type="ECO:0000256" key="1">
    <source>
        <dbReference type="SAM" id="MobiDB-lite"/>
    </source>
</evidence>
<reference evidence="2" key="1">
    <citation type="journal article" date="2019" name="bioRxiv">
        <title>The Genome of the Zebra Mussel, Dreissena polymorpha: A Resource for Invasive Species Research.</title>
        <authorList>
            <person name="McCartney M.A."/>
            <person name="Auch B."/>
            <person name="Kono T."/>
            <person name="Mallez S."/>
            <person name="Zhang Y."/>
            <person name="Obille A."/>
            <person name="Becker A."/>
            <person name="Abrahante J.E."/>
            <person name="Garbe J."/>
            <person name="Badalamenti J.P."/>
            <person name="Herman A."/>
            <person name="Mangelson H."/>
            <person name="Liachko I."/>
            <person name="Sullivan S."/>
            <person name="Sone E.D."/>
            <person name="Koren S."/>
            <person name="Silverstein K.A.T."/>
            <person name="Beckman K.B."/>
            <person name="Gohl D.M."/>
        </authorList>
    </citation>
    <scope>NUCLEOTIDE SEQUENCE</scope>
    <source>
        <strain evidence="2">Duluth1</strain>
        <tissue evidence="2">Whole animal</tissue>
    </source>
</reference>
<dbReference type="Proteomes" id="UP000828390">
    <property type="component" value="Unassembled WGS sequence"/>
</dbReference>
<sequence length="181" mass="20371">MVNKDMPEQSGIISSSSNITTESFKQQPLVIKMNFEKQRRNPVKISKALRAAAYNIKGLKLELQKVTRENERLRKKNYRLLKKPTTPITKTNINESPDKNKTPCGTPRSKTKVELKKAGISPAKVPKKIKKKLEMANAMIEDIREATRLNKGQKSHSVLANIVSGKIIKKYKCIGTLSKAT</sequence>
<dbReference type="AlphaFoldDB" id="A0A9D3Y9X1"/>
<evidence type="ECO:0000313" key="3">
    <source>
        <dbReference type="Proteomes" id="UP000828390"/>
    </source>
</evidence>
<gene>
    <name evidence="2" type="ORF">DPMN_083770</name>
</gene>
<keyword evidence="3" id="KW-1185">Reference proteome</keyword>
<organism evidence="2 3">
    <name type="scientific">Dreissena polymorpha</name>
    <name type="common">Zebra mussel</name>
    <name type="synonym">Mytilus polymorpha</name>
    <dbReference type="NCBI Taxonomy" id="45954"/>
    <lineage>
        <taxon>Eukaryota</taxon>
        <taxon>Metazoa</taxon>
        <taxon>Spiralia</taxon>
        <taxon>Lophotrochozoa</taxon>
        <taxon>Mollusca</taxon>
        <taxon>Bivalvia</taxon>
        <taxon>Autobranchia</taxon>
        <taxon>Heteroconchia</taxon>
        <taxon>Euheterodonta</taxon>
        <taxon>Imparidentia</taxon>
        <taxon>Neoheterodontei</taxon>
        <taxon>Myida</taxon>
        <taxon>Dreissenoidea</taxon>
        <taxon>Dreissenidae</taxon>
        <taxon>Dreissena</taxon>
    </lineage>
</organism>
<proteinExistence type="predicted"/>
<evidence type="ECO:0000313" key="2">
    <source>
        <dbReference type="EMBL" id="KAH3696305.1"/>
    </source>
</evidence>
<comment type="caution">
    <text evidence="2">The sequence shown here is derived from an EMBL/GenBank/DDBJ whole genome shotgun (WGS) entry which is preliminary data.</text>
</comment>
<feature type="region of interest" description="Disordered" evidence="1">
    <location>
        <begin position="81"/>
        <end position="109"/>
    </location>
</feature>
<feature type="compositionally biased region" description="Low complexity" evidence="1">
    <location>
        <begin position="83"/>
        <end position="94"/>
    </location>
</feature>
<reference evidence="2" key="2">
    <citation type="submission" date="2020-11" db="EMBL/GenBank/DDBJ databases">
        <authorList>
            <person name="McCartney M.A."/>
            <person name="Auch B."/>
            <person name="Kono T."/>
            <person name="Mallez S."/>
            <person name="Becker A."/>
            <person name="Gohl D.M."/>
            <person name="Silverstein K.A.T."/>
            <person name="Koren S."/>
            <person name="Bechman K.B."/>
            <person name="Herman A."/>
            <person name="Abrahante J.E."/>
            <person name="Garbe J."/>
        </authorList>
    </citation>
    <scope>NUCLEOTIDE SEQUENCE</scope>
    <source>
        <strain evidence="2">Duluth1</strain>
        <tissue evidence="2">Whole animal</tissue>
    </source>
</reference>
<protein>
    <submittedName>
        <fullName evidence="2">Uncharacterized protein</fullName>
    </submittedName>
</protein>
<name>A0A9D3Y9X1_DREPO</name>
<dbReference type="EMBL" id="JAIWYP010000016">
    <property type="protein sequence ID" value="KAH3696305.1"/>
    <property type="molecule type" value="Genomic_DNA"/>
</dbReference>
<accession>A0A9D3Y9X1</accession>